<organism evidence="1">
    <name type="scientific">viral metagenome</name>
    <dbReference type="NCBI Taxonomy" id="1070528"/>
    <lineage>
        <taxon>unclassified sequences</taxon>
        <taxon>metagenomes</taxon>
        <taxon>organismal metagenomes</taxon>
    </lineage>
</organism>
<protein>
    <submittedName>
        <fullName evidence="1">Uncharacterized protein</fullName>
    </submittedName>
</protein>
<name>A0A6M3KPH7_9ZZZZ</name>
<reference evidence="1" key="1">
    <citation type="submission" date="2020-03" db="EMBL/GenBank/DDBJ databases">
        <title>The deep terrestrial virosphere.</title>
        <authorList>
            <person name="Holmfeldt K."/>
            <person name="Nilsson E."/>
            <person name="Simone D."/>
            <person name="Lopez-Fernandez M."/>
            <person name="Wu X."/>
            <person name="de Brujin I."/>
            <person name="Lundin D."/>
            <person name="Andersson A."/>
            <person name="Bertilsson S."/>
            <person name="Dopson M."/>
        </authorList>
    </citation>
    <scope>NUCLEOTIDE SEQUENCE</scope>
    <source>
        <strain evidence="1">MM415A00288</strain>
        <strain evidence="2">MM415B03353</strain>
    </source>
</reference>
<sequence length="139" mass="15808">MQNSTQQVIDRCKELIEQYGKNCEKMTGDDLILMQDKLAVASCYLGEIEAENNKDYAMSYRNRLMVKASSVSMAIAEGDGVTKAKEESENDPDVQSSRYDEIINSYLAENVQNLLKGITRVLTAIQFRITRLRDEQRNS</sequence>
<dbReference type="EMBL" id="MT142991">
    <property type="protein sequence ID" value="QJA91496.1"/>
    <property type="molecule type" value="Genomic_DNA"/>
</dbReference>
<proteinExistence type="predicted"/>
<dbReference type="EMBL" id="MT142510">
    <property type="protein sequence ID" value="QJA83414.1"/>
    <property type="molecule type" value="Genomic_DNA"/>
</dbReference>
<gene>
    <name evidence="1" type="ORF">MM415A00288_0034</name>
    <name evidence="2" type="ORF">MM415B03353_0014</name>
</gene>
<accession>A0A6M3KPH7</accession>
<dbReference type="AlphaFoldDB" id="A0A6M3KPH7"/>
<evidence type="ECO:0000313" key="1">
    <source>
        <dbReference type="EMBL" id="QJA83414.1"/>
    </source>
</evidence>
<evidence type="ECO:0000313" key="2">
    <source>
        <dbReference type="EMBL" id="QJA91496.1"/>
    </source>
</evidence>